<dbReference type="GO" id="GO:0033014">
    <property type="term" value="P:tetrapyrrole biosynthetic process"/>
    <property type="evidence" value="ECO:0007669"/>
    <property type="project" value="InterPro"/>
</dbReference>
<dbReference type="GO" id="GO:0004852">
    <property type="term" value="F:uroporphyrinogen-III synthase activity"/>
    <property type="evidence" value="ECO:0007669"/>
    <property type="project" value="InterPro"/>
</dbReference>
<evidence type="ECO:0000313" key="1">
    <source>
        <dbReference type="EMBL" id="AWH90235.1"/>
    </source>
</evidence>
<protein>
    <recommendedName>
        <fullName evidence="3">Uroporphyrinogen-III synthase</fullName>
    </recommendedName>
</protein>
<dbReference type="SUPFAM" id="SSF69618">
    <property type="entry name" value="HemD-like"/>
    <property type="match status" value="1"/>
</dbReference>
<organism evidence="1 2">
    <name type="scientific">Buchnera aphidicola</name>
    <name type="common">Melanaphis sacchari</name>
    <dbReference type="NCBI Taxonomy" id="2173854"/>
    <lineage>
        <taxon>Bacteria</taxon>
        <taxon>Pseudomonadati</taxon>
        <taxon>Pseudomonadota</taxon>
        <taxon>Gammaproteobacteria</taxon>
        <taxon>Enterobacterales</taxon>
        <taxon>Erwiniaceae</taxon>
        <taxon>Buchnera</taxon>
    </lineage>
</organism>
<dbReference type="Proteomes" id="UP000244884">
    <property type="component" value="Chromosome"/>
</dbReference>
<dbReference type="EMBL" id="CP029161">
    <property type="protein sequence ID" value="AWH90235.1"/>
    <property type="molecule type" value="Genomic_DNA"/>
</dbReference>
<accession>A0A2U8DFH1</accession>
<evidence type="ECO:0008006" key="3">
    <source>
        <dbReference type="Google" id="ProtNLM"/>
    </source>
</evidence>
<reference evidence="1 2" key="1">
    <citation type="submission" date="2018-04" db="EMBL/GenBank/DDBJ databases">
        <title>Genome sequence of Buchnera aphidicola from Melaphis sacchari.</title>
        <authorList>
            <person name="Geib S.M."/>
            <person name="Palmer N.A."/>
            <person name="Sattler S.E."/>
            <person name="Sarath G."/>
        </authorList>
    </citation>
    <scope>NUCLEOTIDE SEQUENCE [LARGE SCALE GENOMIC DNA]</scope>
    <source>
        <strain evidence="1 2">LSU</strain>
    </source>
</reference>
<proteinExistence type="predicted"/>
<dbReference type="InterPro" id="IPR036108">
    <property type="entry name" value="4pyrrol_syn_uPrphyn_synt_sf"/>
</dbReference>
<dbReference type="Gene3D" id="3.40.50.10090">
    <property type="match status" value="1"/>
</dbReference>
<dbReference type="OrthoDB" id="9787650at2"/>
<evidence type="ECO:0000313" key="2">
    <source>
        <dbReference type="Proteomes" id="UP000244884"/>
    </source>
</evidence>
<name>A0A2U8DFH1_9GAMM</name>
<gene>
    <name evidence="1" type="ORF">DD681_00085</name>
</gene>
<sequence length="98" mass="11575">MSVIECYKKIFKDFNQNNEIKKWRSYKINTLIVTSAEILKKLSNNISDIDKNVWLFKCKIFVVGKRLRNIAEKIGWKDIVTCNYANNQSILKKICQKT</sequence>
<dbReference type="AlphaFoldDB" id="A0A2U8DFH1"/>